<dbReference type="AlphaFoldDB" id="A0A9P8SM80"/>
<feature type="transmembrane region" description="Helical" evidence="2">
    <location>
        <begin position="106"/>
        <end position="125"/>
    </location>
</feature>
<organism evidence="3 4">
    <name type="scientific">Hirsutella rhossiliensis</name>
    <dbReference type="NCBI Taxonomy" id="111463"/>
    <lineage>
        <taxon>Eukaryota</taxon>
        <taxon>Fungi</taxon>
        <taxon>Dikarya</taxon>
        <taxon>Ascomycota</taxon>
        <taxon>Pezizomycotina</taxon>
        <taxon>Sordariomycetes</taxon>
        <taxon>Hypocreomycetidae</taxon>
        <taxon>Hypocreales</taxon>
        <taxon>Ophiocordycipitaceae</taxon>
        <taxon>Hirsutella</taxon>
    </lineage>
</organism>
<name>A0A9P8SM80_9HYPO</name>
<dbReference type="RefSeq" id="XP_044724073.1">
    <property type="nucleotide sequence ID" value="XM_044860440.1"/>
</dbReference>
<feature type="transmembrane region" description="Helical" evidence="2">
    <location>
        <begin position="243"/>
        <end position="263"/>
    </location>
</feature>
<dbReference type="PANTHER" id="PTHR37577:SF1">
    <property type="entry name" value="INTEGRAL MEMBRANE PROTEIN"/>
    <property type="match status" value="1"/>
</dbReference>
<reference evidence="3" key="1">
    <citation type="submission" date="2021-09" db="EMBL/GenBank/DDBJ databases">
        <title>A high-quality genome of the endoparasitic fungus Hirsutella rhossiliensis with a comparison of Hirsutella genomes reveals transposable elements contributing to genome size variation.</title>
        <authorList>
            <person name="Lin R."/>
            <person name="Jiao Y."/>
            <person name="Sun X."/>
            <person name="Ling J."/>
            <person name="Xie B."/>
            <person name="Cheng X."/>
        </authorList>
    </citation>
    <scope>NUCLEOTIDE SEQUENCE</scope>
    <source>
        <strain evidence="3">HR02</strain>
    </source>
</reference>
<dbReference type="OrthoDB" id="5427664at2759"/>
<evidence type="ECO:0000313" key="3">
    <source>
        <dbReference type="EMBL" id="KAH0966560.1"/>
    </source>
</evidence>
<accession>A0A9P8SM80</accession>
<comment type="caution">
    <text evidence="3">The sequence shown here is derived from an EMBL/GenBank/DDBJ whole genome shotgun (WGS) entry which is preliminary data.</text>
</comment>
<keyword evidence="2" id="KW-1133">Transmembrane helix</keyword>
<evidence type="ECO:0000256" key="2">
    <source>
        <dbReference type="SAM" id="Phobius"/>
    </source>
</evidence>
<feature type="transmembrane region" description="Helical" evidence="2">
    <location>
        <begin position="471"/>
        <end position="491"/>
    </location>
</feature>
<feature type="transmembrane region" description="Helical" evidence="2">
    <location>
        <begin position="29"/>
        <end position="52"/>
    </location>
</feature>
<feature type="compositionally biased region" description="Basic and acidic residues" evidence="1">
    <location>
        <begin position="441"/>
        <end position="453"/>
    </location>
</feature>
<evidence type="ECO:0008006" key="5">
    <source>
        <dbReference type="Google" id="ProtNLM"/>
    </source>
</evidence>
<keyword evidence="4" id="KW-1185">Reference proteome</keyword>
<feature type="transmembrane region" description="Helical" evidence="2">
    <location>
        <begin position="593"/>
        <end position="614"/>
    </location>
</feature>
<gene>
    <name evidence="3" type="ORF">HRG_01969</name>
</gene>
<sequence>MRATRLHETCLDFSNVRLESYPDISGTGVIVSFVGTAFMTFLLLAANYFVVYDPTQHPFLARATPMASGSGVDVAASCSSCKMRRDSWHPNVADQRFLGSTIITMCDLQIFTGAGILISGFLSLYDNLAAYHWQIVVYLAWFSTVSHLAGLTVIRSYLHAFPRKRNIRLVLVVVVLLLLLVAMAPTQFFAWRGTVSRILPGTAAICYFDLGLARHMWSKAVELDHDESKGANPISFDFELGRGVQQVVFAAILLIFGLFTRVVKAFSPLSRLFSEMIRPRASRAASRLLMRIAPPEMLGPEPEGASHGFLRDMVAYLVFLPALGSFYTLRMWLDLFGSMLSEIYWLLVTMLWGVLKLSRARESPPMQIQVQENRWTYGQILAILLLAAPLFNMLTIVMSNSKWRGVESELPRLEHQAPGLAVGETRDCECSGDGSLSASQEESRRQDEAENKEDEMARLISSQGYYAKAPWLGVSMTTACIVIMGLTCLMLQAGYTNIMSGQISGDRLYEFWLWPSGMLWFILFGLSSGCVFTMMMGMLLDGWLHSGTSRCSRKTQFFVMSFSVHGLMILGMYKATVAILIQGEGRSKGNVAIGPCLIAALYVGYTLLCLGLRLSGCRVTSLFVPNR</sequence>
<feature type="transmembrane region" description="Helical" evidence="2">
    <location>
        <begin position="335"/>
        <end position="355"/>
    </location>
</feature>
<feature type="transmembrane region" description="Helical" evidence="2">
    <location>
        <begin position="131"/>
        <end position="154"/>
    </location>
</feature>
<dbReference type="PANTHER" id="PTHR37577">
    <property type="entry name" value="INTEGRAL MEMBRANE PROTEIN"/>
    <property type="match status" value="1"/>
</dbReference>
<dbReference type="EMBL" id="JAIZPD010000002">
    <property type="protein sequence ID" value="KAH0966560.1"/>
    <property type="molecule type" value="Genomic_DNA"/>
</dbReference>
<feature type="transmembrane region" description="Helical" evidence="2">
    <location>
        <begin position="557"/>
        <end position="581"/>
    </location>
</feature>
<dbReference type="InterPro" id="IPR053018">
    <property type="entry name" value="Elsinochrome_Biosynth-Asso"/>
</dbReference>
<feature type="transmembrane region" description="Helical" evidence="2">
    <location>
        <begin position="376"/>
        <end position="398"/>
    </location>
</feature>
<dbReference type="GeneID" id="68351098"/>
<evidence type="ECO:0000313" key="4">
    <source>
        <dbReference type="Proteomes" id="UP000824596"/>
    </source>
</evidence>
<protein>
    <recommendedName>
        <fullName evidence="5">Transmembrane protein</fullName>
    </recommendedName>
</protein>
<feature type="transmembrane region" description="Helical" evidence="2">
    <location>
        <begin position="512"/>
        <end position="537"/>
    </location>
</feature>
<keyword evidence="2" id="KW-0472">Membrane</keyword>
<evidence type="ECO:0000256" key="1">
    <source>
        <dbReference type="SAM" id="MobiDB-lite"/>
    </source>
</evidence>
<dbReference type="Proteomes" id="UP000824596">
    <property type="component" value="Unassembled WGS sequence"/>
</dbReference>
<feature type="region of interest" description="Disordered" evidence="1">
    <location>
        <begin position="431"/>
        <end position="453"/>
    </location>
</feature>
<feature type="transmembrane region" description="Helical" evidence="2">
    <location>
        <begin position="166"/>
        <end position="190"/>
    </location>
</feature>
<proteinExistence type="predicted"/>
<keyword evidence="2" id="KW-0812">Transmembrane</keyword>